<reference evidence="2 3" key="1">
    <citation type="journal article" date="2022" name="Nat. Plants">
        <title>Genomes of leafy and leafless Platanthera orchids illuminate the evolution of mycoheterotrophy.</title>
        <authorList>
            <person name="Li M.H."/>
            <person name="Liu K.W."/>
            <person name="Li Z."/>
            <person name="Lu H.C."/>
            <person name="Ye Q.L."/>
            <person name="Zhang D."/>
            <person name="Wang J.Y."/>
            <person name="Li Y.F."/>
            <person name="Zhong Z.M."/>
            <person name="Liu X."/>
            <person name="Yu X."/>
            <person name="Liu D.K."/>
            <person name="Tu X.D."/>
            <person name="Liu B."/>
            <person name="Hao Y."/>
            <person name="Liao X.Y."/>
            <person name="Jiang Y.T."/>
            <person name="Sun W.H."/>
            <person name="Chen J."/>
            <person name="Chen Y.Q."/>
            <person name="Ai Y."/>
            <person name="Zhai J.W."/>
            <person name="Wu S.S."/>
            <person name="Zhou Z."/>
            <person name="Hsiao Y.Y."/>
            <person name="Wu W.L."/>
            <person name="Chen Y.Y."/>
            <person name="Lin Y.F."/>
            <person name="Hsu J.L."/>
            <person name="Li C.Y."/>
            <person name="Wang Z.W."/>
            <person name="Zhao X."/>
            <person name="Zhong W.Y."/>
            <person name="Ma X.K."/>
            <person name="Ma L."/>
            <person name="Huang J."/>
            <person name="Chen G.Z."/>
            <person name="Huang M.Z."/>
            <person name="Huang L."/>
            <person name="Peng D.H."/>
            <person name="Luo Y.B."/>
            <person name="Zou S.Q."/>
            <person name="Chen S.P."/>
            <person name="Lan S."/>
            <person name="Tsai W.C."/>
            <person name="Van de Peer Y."/>
            <person name="Liu Z.J."/>
        </authorList>
    </citation>
    <scope>NUCLEOTIDE SEQUENCE [LARGE SCALE GENOMIC DNA]</scope>
    <source>
        <strain evidence="2">Lor288</strain>
    </source>
</reference>
<dbReference type="PANTHER" id="PTHR14000:SF6">
    <property type="entry name" value="OS02G0631200 PROTEIN"/>
    <property type="match status" value="1"/>
</dbReference>
<name>A0ABR2N010_9ASPA</name>
<dbReference type="PANTHER" id="PTHR14000">
    <property type="entry name" value="FINGER CCCH DOMAIN PROTEIN, PUTATIVE (DUF3755)-RELATED"/>
    <property type="match status" value="1"/>
</dbReference>
<comment type="caution">
    <text evidence="2">The sequence shown here is derived from an EMBL/GenBank/DDBJ whole genome shotgun (WGS) entry which is preliminary data.</text>
</comment>
<keyword evidence="1" id="KW-0812">Transmembrane</keyword>
<evidence type="ECO:0000313" key="3">
    <source>
        <dbReference type="Proteomes" id="UP001412067"/>
    </source>
</evidence>
<proteinExistence type="predicted"/>
<dbReference type="Pfam" id="PF12579">
    <property type="entry name" value="DUF3755"/>
    <property type="match status" value="1"/>
</dbReference>
<protein>
    <submittedName>
        <fullName evidence="2">Uncharacterized protein</fullName>
    </submittedName>
</protein>
<evidence type="ECO:0000256" key="1">
    <source>
        <dbReference type="SAM" id="Phobius"/>
    </source>
</evidence>
<dbReference type="InterPro" id="IPR022228">
    <property type="entry name" value="DUF3755"/>
</dbReference>
<gene>
    <name evidence="2" type="ORF">KSP40_PGU018326</name>
</gene>
<organism evidence="2 3">
    <name type="scientific">Platanthera guangdongensis</name>
    <dbReference type="NCBI Taxonomy" id="2320717"/>
    <lineage>
        <taxon>Eukaryota</taxon>
        <taxon>Viridiplantae</taxon>
        <taxon>Streptophyta</taxon>
        <taxon>Embryophyta</taxon>
        <taxon>Tracheophyta</taxon>
        <taxon>Spermatophyta</taxon>
        <taxon>Magnoliopsida</taxon>
        <taxon>Liliopsida</taxon>
        <taxon>Asparagales</taxon>
        <taxon>Orchidaceae</taxon>
        <taxon>Orchidoideae</taxon>
        <taxon>Orchideae</taxon>
        <taxon>Orchidinae</taxon>
        <taxon>Platanthera</taxon>
    </lineage>
</organism>
<dbReference type="EMBL" id="JBBWWR010000003">
    <property type="protein sequence ID" value="KAK8969294.1"/>
    <property type="molecule type" value="Genomic_DNA"/>
</dbReference>
<keyword evidence="3" id="KW-1185">Reference proteome</keyword>
<dbReference type="Proteomes" id="UP001412067">
    <property type="component" value="Unassembled WGS sequence"/>
</dbReference>
<sequence>MKMAADSNMSFHNGVFPSSFCHQHVVSFQSGAKNNAAGVVQGGISTAGGISGSSNRMLTGNPGNLNNTSSMIFQGNSQSSLFLEPMACLKHDTGLAADWSYKEQALLHHGLIKYADQPSISKYIKIAALLPEKTVRDVALRCRWMSRTEGDKRQKLDFYAGNKLKDRKEKMVNSSSTENIYQLGNVAGYHFMMHHANHNQTLNEAPVINNATRQLIEESAKVFGQIASNLERFKVQDNVDLFLRTRNNITDVLNSMSGMPGIMSQMPPLPVAINEDLLTTILPNKNQVSFHALPIFIIFTLASEAMSLYWYD</sequence>
<feature type="transmembrane region" description="Helical" evidence="1">
    <location>
        <begin position="292"/>
        <end position="311"/>
    </location>
</feature>
<accession>A0ABR2N010</accession>
<keyword evidence="1" id="KW-1133">Transmembrane helix</keyword>
<keyword evidence="1" id="KW-0472">Membrane</keyword>
<evidence type="ECO:0000313" key="2">
    <source>
        <dbReference type="EMBL" id="KAK8969294.1"/>
    </source>
</evidence>